<dbReference type="InterPro" id="IPR039566">
    <property type="entry name" value="CvfB_S1_st"/>
</dbReference>
<reference evidence="3" key="1">
    <citation type="submission" date="2020-08" db="EMBL/GenBank/DDBJ databases">
        <title>Genome public.</title>
        <authorList>
            <person name="Liu C."/>
            <person name="Sun Q."/>
        </authorList>
    </citation>
    <scope>NUCLEOTIDE SEQUENCE</scope>
    <source>
        <strain evidence="3">NSJ-12</strain>
    </source>
</reference>
<dbReference type="InterPro" id="IPR014464">
    <property type="entry name" value="CvfB_fam"/>
</dbReference>
<organism evidence="3 4">
    <name type="scientific">Zhenhengia yiwuensis</name>
    <dbReference type="NCBI Taxonomy" id="2763666"/>
    <lineage>
        <taxon>Bacteria</taxon>
        <taxon>Bacillati</taxon>
        <taxon>Bacillota</taxon>
        <taxon>Clostridia</taxon>
        <taxon>Lachnospirales</taxon>
        <taxon>Lachnospiraceae</taxon>
        <taxon>Zhenhengia</taxon>
    </lineage>
</organism>
<dbReference type="InterPro" id="IPR003029">
    <property type="entry name" value="S1_domain"/>
</dbReference>
<dbReference type="InterPro" id="IPR036388">
    <property type="entry name" value="WH-like_DNA-bd_sf"/>
</dbReference>
<protein>
    <submittedName>
        <fullName evidence="3">RNA-binding protein</fullName>
    </submittedName>
</protein>
<dbReference type="SMART" id="SM00316">
    <property type="entry name" value="S1"/>
    <property type="match status" value="3"/>
</dbReference>
<dbReference type="EMBL" id="JACRSY010000017">
    <property type="protein sequence ID" value="MBC8580122.1"/>
    <property type="molecule type" value="Genomic_DNA"/>
</dbReference>
<evidence type="ECO:0000313" key="4">
    <source>
        <dbReference type="Proteomes" id="UP000655830"/>
    </source>
</evidence>
<dbReference type="RefSeq" id="WP_249332994.1">
    <property type="nucleotide sequence ID" value="NZ_JACRSY010000017.1"/>
</dbReference>
<name>A0A926EKP9_9FIRM</name>
<dbReference type="InterPro" id="IPR040764">
    <property type="entry name" value="CvfB_WH"/>
</dbReference>
<dbReference type="Proteomes" id="UP000655830">
    <property type="component" value="Unassembled WGS sequence"/>
</dbReference>
<dbReference type="InterPro" id="IPR012340">
    <property type="entry name" value="NA-bd_OB-fold"/>
</dbReference>
<dbReference type="Pfam" id="PF17783">
    <property type="entry name" value="WHD_CvfB"/>
    <property type="match status" value="1"/>
</dbReference>
<proteinExistence type="inferred from homology"/>
<comment type="caution">
    <text evidence="3">The sequence shown here is derived from an EMBL/GenBank/DDBJ whole genome shotgun (WGS) entry which is preliminary data.</text>
</comment>
<dbReference type="PANTHER" id="PTHR37296:SF1">
    <property type="entry name" value="CONSERVED VIRULENCE FACTOR B"/>
    <property type="match status" value="1"/>
</dbReference>
<dbReference type="SUPFAM" id="SSF50249">
    <property type="entry name" value="Nucleic acid-binding proteins"/>
    <property type="match status" value="1"/>
</dbReference>
<comment type="similarity">
    <text evidence="1">Belongs to the CvfB family.</text>
</comment>
<dbReference type="PROSITE" id="PS50126">
    <property type="entry name" value="S1"/>
    <property type="match status" value="1"/>
</dbReference>
<evidence type="ECO:0000313" key="3">
    <source>
        <dbReference type="EMBL" id="MBC8580122.1"/>
    </source>
</evidence>
<dbReference type="Gene3D" id="1.10.10.10">
    <property type="entry name" value="Winged helix-like DNA-binding domain superfamily/Winged helix DNA-binding domain"/>
    <property type="match status" value="1"/>
</dbReference>
<sequence>MIELGKIQVLEVVRESDFGVYLNSKEEKSENDILLPNKQFPEGTKVGDELEVFIYRDTADRLIATTIMPKLTLGKVAELEVVELTHIGAFLDWGLQKDLFLPFKQQVGKLQKGDKVIVGLYIDKSDRLCATMKVYDVLSCKSPYKQNQSAKGLIYSIKKELGLLVAVDYTYHGLIPSKEVFGRYQVGDVVEIRIKKIRPDGKLELSMRKQAYQQIEDDAQKLMRILEERDGILPLNDKSTPERIKAELNMSKASFKRAVGRLLKEGAIMFVDNGIKRNW</sequence>
<keyword evidence="4" id="KW-1185">Reference proteome</keyword>
<accession>A0A926EKP9</accession>
<feature type="domain" description="S1 motif" evidence="2">
    <location>
        <begin position="147"/>
        <end position="208"/>
    </location>
</feature>
<dbReference type="Pfam" id="PF13509">
    <property type="entry name" value="S1_2"/>
    <property type="match status" value="2"/>
</dbReference>
<dbReference type="GO" id="GO:0003676">
    <property type="term" value="F:nucleic acid binding"/>
    <property type="evidence" value="ECO:0007669"/>
    <property type="project" value="InterPro"/>
</dbReference>
<evidence type="ECO:0000259" key="2">
    <source>
        <dbReference type="PROSITE" id="PS50126"/>
    </source>
</evidence>
<dbReference type="AlphaFoldDB" id="A0A926EKP9"/>
<evidence type="ECO:0000256" key="1">
    <source>
        <dbReference type="PIRNR" id="PIRNR012524"/>
    </source>
</evidence>
<gene>
    <name evidence="3" type="ORF">H8718_11370</name>
</gene>
<dbReference type="PIRSF" id="PIRSF012524">
    <property type="entry name" value="YitL_S1"/>
    <property type="match status" value="1"/>
</dbReference>
<dbReference type="Gene3D" id="2.40.50.140">
    <property type="entry name" value="Nucleic acid-binding proteins"/>
    <property type="match status" value="2"/>
</dbReference>
<dbReference type="PANTHER" id="PTHR37296">
    <property type="entry name" value="CONSERVED VIRULENCE FACTOR B"/>
    <property type="match status" value="1"/>
</dbReference>